<feature type="chain" id="PRO_5046826097" evidence="8">
    <location>
        <begin position="21"/>
        <end position="416"/>
    </location>
</feature>
<dbReference type="Proteomes" id="UP001274321">
    <property type="component" value="Unassembled WGS sequence"/>
</dbReference>
<evidence type="ECO:0000313" key="10">
    <source>
        <dbReference type="Proteomes" id="UP001274321"/>
    </source>
</evidence>
<keyword evidence="3" id="KW-1134">Transmembrane beta strand</keyword>
<dbReference type="PANTHER" id="PTHR35093">
    <property type="entry name" value="OUTER MEMBRANE PROTEIN NMB0088-RELATED"/>
    <property type="match status" value="1"/>
</dbReference>
<dbReference type="Gene3D" id="2.40.160.60">
    <property type="entry name" value="Outer membrane protein transport protein (OMPP1/FadL/TodX)"/>
    <property type="match status" value="1"/>
</dbReference>
<keyword evidence="4" id="KW-0812">Transmembrane</keyword>
<dbReference type="InterPro" id="IPR005017">
    <property type="entry name" value="OMPP1/FadL/TodX"/>
</dbReference>
<evidence type="ECO:0000256" key="8">
    <source>
        <dbReference type="SAM" id="SignalP"/>
    </source>
</evidence>
<evidence type="ECO:0000256" key="6">
    <source>
        <dbReference type="ARBA" id="ARBA00023136"/>
    </source>
</evidence>
<keyword evidence="7" id="KW-0998">Cell outer membrane</keyword>
<sequence>MATAGIGAAVLLAATSGASAGAFLIRSQSAAGFGSALAGVAAGDRLSYSYWNPAVLGTIHDFRVEANAAGIFPSFDIEPDATTNAFVAGAGGTPSGSIDVGKNALVPSSYAAYALTENLTAGLVLSSPFGLASESPNNWAGQIYSRSSEIFSLNVNPMLAYRVNDMLTVGAGVQAQYFKATLSQAAGIEPGAPDAELDANDIGFGFNLGIQLRPWQGTSIGLGYRSSIEHDLEGDLTSPLGRFDVGTTLDTPDVLSLGISQAVSDRMRLLGTVEWDRWSRLDGDLPVAASNGAVLTSLYLDYRDGWLYSVGAEYDASDKLTVRAGIGYERVPLTVENRDTRLPESNQVILSTGLSYKYSNRLSVDLSYLYSFGVGDDRINIQDGNDRFLGQPFSASSELDVSILSAAVSYRFGVAD</sequence>
<dbReference type="SUPFAM" id="SSF56935">
    <property type="entry name" value="Porins"/>
    <property type="match status" value="1"/>
</dbReference>
<evidence type="ECO:0000256" key="7">
    <source>
        <dbReference type="ARBA" id="ARBA00023237"/>
    </source>
</evidence>
<reference evidence="9 10" key="1">
    <citation type="submission" date="2023-11" db="EMBL/GenBank/DDBJ databases">
        <authorList>
            <person name="Bao R."/>
        </authorList>
    </citation>
    <scope>NUCLEOTIDE SEQUENCE [LARGE SCALE GENOMIC DNA]</scope>
    <source>
        <strain evidence="9 10">PJ23</strain>
    </source>
</reference>
<comment type="similarity">
    <text evidence="2">Belongs to the OmpP1/FadL family.</text>
</comment>
<keyword evidence="5 8" id="KW-0732">Signal</keyword>
<evidence type="ECO:0000256" key="4">
    <source>
        <dbReference type="ARBA" id="ARBA00022692"/>
    </source>
</evidence>
<dbReference type="Pfam" id="PF03349">
    <property type="entry name" value="Toluene_X"/>
    <property type="match status" value="1"/>
</dbReference>
<dbReference type="EMBL" id="JAXAFJ010000008">
    <property type="protein sequence ID" value="MDX6806969.1"/>
    <property type="molecule type" value="Genomic_DNA"/>
</dbReference>
<accession>A0ABU4RQ59</accession>
<evidence type="ECO:0000256" key="2">
    <source>
        <dbReference type="ARBA" id="ARBA00008163"/>
    </source>
</evidence>
<evidence type="ECO:0000313" key="9">
    <source>
        <dbReference type="EMBL" id="MDX6806969.1"/>
    </source>
</evidence>
<comment type="subcellular location">
    <subcellularLocation>
        <location evidence="1">Cell outer membrane</location>
        <topology evidence="1">Multi-pass membrane protein</topology>
    </subcellularLocation>
</comment>
<protein>
    <submittedName>
        <fullName evidence="9">Outer membrane protein transport protein</fullName>
    </submittedName>
</protein>
<dbReference type="PANTHER" id="PTHR35093:SF8">
    <property type="entry name" value="OUTER MEMBRANE PROTEIN NMB0088-RELATED"/>
    <property type="match status" value="1"/>
</dbReference>
<dbReference type="RefSeq" id="WP_319845093.1">
    <property type="nucleotide sequence ID" value="NZ_JAXAFJ010000008.1"/>
</dbReference>
<comment type="caution">
    <text evidence="9">The sequence shown here is derived from an EMBL/GenBank/DDBJ whole genome shotgun (WGS) entry which is preliminary data.</text>
</comment>
<evidence type="ECO:0000256" key="3">
    <source>
        <dbReference type="ARBA" id="ARBA00022452"/>
    </source>
</evidence>
<evidence type="ECO:0000256" key="1">
    <source>
        <dbReference type="ARBA" id="ARBA00004571"/>
    </source>
</evidence>
<feature type="signal peptide" evidence="8">
    <location>
        <begin position="1"/>
        <end position="20"/>
    </location>
</feature>
<name>A0ABU4RQ59_9HYPH</name>
<evidence type="ECO:0000256" key="5">
    <source>
        <dbReference type="ARBA" id="ARBA00022729"/>
    </source>
</evidence>
<proteinExistence type="inferred from homology"/>
<keyword evidence="6" id="KW-0472">Membrane</keyword>
<keyword evidence="10" id="KW-1185">Reference proteome</keyword>
<gene>
    <name evidence="9" type="ORF">SCD90_12925</name>
</gene>
<organism evidence="9 10">
    <name type="scientific">Terrihabitans rhizophilus</name>
    <dbReference type="NCBI Taxonomy" id="3092662"/>
    <lineage>
        <taxon>Bacteria</taxon>
        <taxon>Pseudomonadati</taxon>
        <taxon>Pseudomonadota</taxon>
        <taxon>Alphaproteobacteria</taxon>
        <taxon>Hyphomicrobiales</taxon>
        <taxon>Terrihabitans</taxon>
    </lineage>
</organism>